<proteinExistence type="predicted"/>
<dbReference type="PANTHER" id="PTHR38011">
    <property type="entry name" value="DIHYDROFOLATE REDUCTASE FAMILY PROTEIN (AFU_ORTHOLOGUE AFUA_8G06820)"/>
    <property type="match status" value="1"/>
</dbReference>
<feature type="domain" description="Bacterial bifunctional deaminase-reductase C-terminal" evidence="1">
    <location>
        <begin position="2"/>
        <end position="184"/>
    </location>
</feature>
<dbReference type="SUPFAM" id="SSF53597">
    <property type="entry name" value="Dihydrofolate reductase-like"/>
    <property type="match status" value="1"/>
</dbReference>
<accession>A0ABT6SQG5</accession>
<dbReference type="PANTHER" id="PTHR38011:SF2">
    <property type="entry name" value="BIFUNCTIONAL DEAMINASE-REDUCTASE DOMAIN PROTEIN"/>
    <property type="match status" value="1"/>
</dbReference>
<dbReference type="InterPro" id="IPR050765">
    <property type="entry name" value="Riboflavin_Biosynth_HTPR"/>
</dbReference>
<protein>
    <submittedName>
        <fullName evidence="2">Dihydrofolate reductase family protein</fullName>
    </submittedName>
</protein>
<dbReference type="Pfam" id="PF01872">
    <property type="entry name" value="RibD_C"/>
    <property type="match status" value="1"/>
</dbReference>
<dbReference type="InterPro" id="IPR002734">
    <property type="entry name" value="RibDG_C"/>
</dbReference>
<evidence type="ECO:0000313" key="2">
    <source>
        <dbReference type="EMBL" id="MDI3417490.1"/>
    </source>
</evidence>
<name>A0ABT6SQG5_9ACTN</name>
<dbReference type="Proteomes" id="UP001237105">
    <property type="component" value="Unassembled WGS sequence"/>
</dbReference>
<evidence type="ECO:0000259" key="1">
    <source>
        <dbReference type="Pfam" id="PF01872"/>
    </source>
</evidence>
<gene>
    <name evidence="2" type="ORF">QIT00_02750</name>
</gene>
<evidence type="ECO:0000313" key="3">
    <source>
        <dbReference type="Proteomes" id="UP001237105"/>
    </source>
</evidence>
<dbReference type="EMBL" id="JASCIS010000002">
    <property type="protein sequence ID" value="MDI3417490.1"/>
    <property type="molecule type" value="Genomic_DNA"/>
</dbReference>
<comment type="caution">
    <text evidence="2">The sequence shown here is derived from an EMBL/GenBank/DDBJ whole genome shotgun (WGS) entry which is preliminary data.</text>
</comment>
<dbReference type="RefSeq" id="WP_282533404.1">
    <property type="nucleotide sequence ID" value="NZ_JASCIS010000002.1"/>
</dbReference>
<organism evidence="2 3">
    <name type="scientific">Streptomyces luteolus</name>
    <dbReference type="NCBI Taxonomy" id="3043615"/>
    <lineage>
        <taxon>Bacteria</taxon>
        <taxon>Bacillati</taxon>
        <taxon>Actinomycetota</taxon>
        <taxon>Actinomycetes</taxon>
        <taxon>Kitasatosporales</taxon>
        <taxon>Streptomycetaceae</taxon>
        <taxon>Streptomyces</taxon>
    </lineage>
</organism>
<dbReference type="Gene3D" id="3.40.430.10">
    <property type="entry name" value="Dihydrofolate Reductase, subunit A"/>
    <property type="match status" value="1"/>
</dbReference>
<keyword evidence="3" id="KW-1185">Reference proteome</keyword>
<sequence length="199" mass="21316">MKLTLTQMVTLDGVMQGPGGPDEDTGGGFTQGGWVWPYFDEDFSGFVDENFRRADAFLLGRRTYEIFAAYWPKQSGDPVSEALNSLPKYVASTTLTGADWEGAQVIGGDLAAEVTALKEKPGRELQMHGSAGLARALFGHGLIDTVHLITVPVVLGAGERLFAAGTLPTAFRNADTRVTRTGVVIGTYEREGAPEYASL</sequence>
<dbReference type="InterPro" id="IPR024072">
    <property type="entry name" value="DHFR-like_dom_sf"/>
</dbReference>
<reference evidence="2 3" key="1">
    <citation type="submission" date="2023-05" db="EMBL/GenBank/DDBJ databases">
        <title>Draft genome sequence of Streptomyces sp. B-S-A12 isolated from a cave soil in Thailand.</title>
        <authorList>
            <person name="Chamroensaksri N."/>
            <person name="Muangham S."/>
        </authorList>
    </citation>
    <scope>NUCLEOTIDE SEQUENCE [LARGE SCALE GENOMIC DNA]</scope>
    <source>
        <strain evidence="2 3">B-S-A12</strain>
    </source>
</reference>